<proteinExistence type="predicted"/>
<dbReference type="NCBIfam" id="TIGR00412">
    <property type="entry name" value="redox_disulf_2"/>
    <property type="match status" value="1"/>
</dbReference>
<reference evidence="2" key="1">
    <citation type="submission" date="2021-01" db="EMBL/GenBank/DDBJ databases">
        <title>Genome public.</title>
        <authorList>
            <person name="Liu C."/>
            <person name="Sun Q."/>
        </authorList>
    </citation>
    <scope>NUCLEOTIDE SEQUENCE</scope>
    <source>
        <strain evidence="2">M6</strain>
    </source>
</reference>
<name>A0A934TZV6_9FIRM</name>
<keyword evidence="3" id="KW-1185">Reference proteome</keyword>
<evidence type="ECO:0000259" key="1">
    <source>
        <dbReference type="Pfam" id="PF13192"/>
    </source>
</evidence>
<evidence type="ECO:0000313" key="2">
    <source>
        <dbReference type="EMBL" id="MBK6088635.1"/>
    </source>
</evidence>
<dbReference type="PANTHER" id="PTHR36450:SF1">
    <property type="entry name" value="THIOREDOXIN"/>
    <property type="match status" value="1"/>
</dbReference>
<comment type="caution">
    <text evidence="2">The sequence shown here is derived from an EMBL/GenBank/DDBJ whole genome shotgun (WGS) entry which is preliminary data.</text>
</comment>
<protein>
    <submittedName>
        <fullName evidence="2">Thioredoxin family protein</fullName>
    </submittedName>
</protein>
<dbReference type="PANTHER" id="PTHR36450">
    <property type="entry name" value="THIOREDOXIN"/>
    <property type="match status" value="1"/>
</dbReference>
<dbReference type="RefSeq" id="WP_201427519.1">
    <property type="nucleotide sequence ID" value="NZ_JAEQMG010000071.1"/>
</dbReference>
<dbReference type="EMBL" id="JAEQMG010000071">
    <property type="protein sequence ID" value="MBK6088635.1"/>
    <property type="molecule type" value="Genomic_DNA"/>
</dbReference>
<dbReference type="Gene3D" id="3.40.30.10">
    <property type="entry name" value="Glutaredoxin"/>
    <property type="match status" value="1"/>
</dbReference>
<dbReference type="InterPro" id="IPR036249">
    <property type="entry name" value="Thioredoxin-like_sf"/>
</dbReference>
<sequence length="109" mass="11943">MAFFNRKKEEAKPCCCSGTAQTAKYDAVLSEETSVKVLGAGCKSCHQMYENTKQAVSDLGLGIEVEYITDMEKVMQYGAMSMPVLVINEKVVSAGKVLKPQETVKLLSR</sequence>
<dbReference type="InterPro" id="IPR005243">
    <property type="entry name" value="THIRX-like_proc"/>
</dbReference>
<dbReference type="SUPFAM" id="SSF52833">
    <property type="entry name" value="Thioredoxin-like"/>
    <property type="match status" value="1"/>
</dbReference>
<dbReference type="Proteomes" id="UP000633365">
    <property type="component" value="Unassembled WGS sequence"/>
</dbReference>
<accession>A0A934TZV6</accession>
<gene>
    <name evidence="2" type="ORF">JKK62_08215</name>
</gene>
<dbReference type="InterPro" id="IPR012336">
    <property type="entry name" value="Thioredoxin-like_fold"/>
</dbReference>
<organism evidence="2 3">
    <name type="scientific">Ruminococcus difficilis</name>
    <dbReference type="NCBI Taxonomy" id="2763069"/>
    <lineage>
        <taxon>Bacteria</taxon>
        <taxon>Bacillati</taxon>
        <taxon>Bacillota</taxon>
        <taxon>Clostridia</taxon>
        <taxon>Eubacteriales</taxon>
        <taxon>Oscillospiraceae</taxon>
        <taxon>Ruminococcus</taxon>
    </lineage>
</organism>
<dbReference type="AlphaFoldDB" id="A0A934TZV6"/>
<dbReference type="Pfam" id="PF13192">
    <property type="entry name" value="Thioredoxin_3"/>
    <property type="match status" value="1"/>
</dbReference>
<evidence type="ECO:0000313" key="3">
    <source>
        <dbReference type="Proteomes" id="UP000633365"/>
    </source>
</evidence>
<feature type="domain" description="Thioredoxin-like fold" evidence="1">
    <location>
        <begin position="34"/>
        <end position="107"/>
    </location>
</feature>